<keyword evidence="4" id="KW-1185">Reference proteome</keyword>
<name>A0A5M3MC55_CONPW</name>
<keyword evidence="1" id="KW-0732">Signal</keyword>
<dbReference type="Pfam" id="PF03330">
    <property type="entry name" value="DPBB_1"/>
    <property type="match status" value="1"/>
</dbReference>
<dbReference type="PANTHER" id="PTHR31836">
    <property type="match status" value="1"/>
</dbReference>
<dbReference type="RefSeq" id="XP_007772876.1">
    <property type="nucleotide sequence ID" value="XM_007774686.1"/>
</dbReference>
<dbReference type="Proteomes" id="UP000053558">
    <property type="component" value="Unassembled WGS sequence"/>
</dbReference>
<accession>A0A5M3MC55</accession>
<protein>
    <submittedName>
        <fullName evidence="3">Plant expansin</fullName>
    </submittedName>
</protein>
<comment type="caution">
    <text evidence="3">The sequence shown here is derived from an EMBL/GenBank/DDBJ whole genome shotgun (WGS) entry which is preliminary data.</text>
</comment>
<dbReference type="EMBL" id="JH711585">
    <property type="protein sequence ID" value="EIW76616.1"/>
    <property type="molecule type" value="Genomic_DNA"/>
</dbReference>
<dbReference type="SUPFAM" id="SSF50685">
    <property type="entry name" value="Barwin-like endoglucanases"/>
    <property type="match status" value="1"/>
</dbReference>
<dbReference type="InterPro" id="IPR036908">
    <property type="entry name" value="RlpA-like_sf"/>
</dbReference>
<feature type="domain" description="RlpA-like protein double-psi beta-barrel" evidence="2">
    <location>
        <begin position="50"/>
        <end position="96"/>
    </location>
</feature>
<feature type="non-terminal residue" evidence="3">
    <location>
        <position position="1"/>
    </location>
</feature>
<evidence type="ECO:0000313" key="3">
    <source>
        <dbReference type="EMBL" id="EIW76616.1"/>
    </source>
</evidence>
<reference evidence="4" key="1">
    <citation type="journal article" date="2012" name="Science">
        <title>The Paleozoic origin of enzymatic lignin decomposition reconstructed from 31 fungal genomes.</title>
        <authorList>
            <person name="Floudas D."/>
            <person name="Binder M."/>
            <person name="Riley R."/>
            <person name="Barry K."/>
            <person name="Blanchette R.A."/>
            <person name="Henrissat B."/>
            <person name="Martinez A.T."/>
            <person name="Otillar R."/>
            <person name="Spatafora J.W."/>
            <person name="Yadav J.S."/>
            <person name="Aerts A."/>
            <person name="Benoit I."/>
            <person name="Boyd A."/>
            <person name="Carlson A."/>
            <person name="Copeland A."/>
            <person name="Coutinho P.M."/>
            <person name="de Vries R.P."/>
            <person name="Ferreira P."/>
            <person name="Findley K."/>
            <person name="Foster B."/>
            <person name="Gaskell J."/>
            <person name="Glotzer D."/>
            <person name="Gorecki P."/>
            <person name="Heitman J."/>
            <person name="Hesse C."/>
            <person name="Hori C."/>
            <person name="Igarashi K."/>
            <person name="Jurgens J.A."/>
            <person name="Kallen N."/>
            <person name="Kersten P."/>
            <person name="Kohler A."/>
            <person name="Kuees U."/>
            <person name="Kumar T.K.A."/>
            <person name="Kuo A."/>
            <person name="LaButti K."/>
            <person name="Larrondo L.F."/>
            <person name="Lindquist E."/>
            <person name="Ling A."/>
            <person name="Lombard V."/>
            <person name="Lucas S."/>
            <person name="Lundell T."/>
            <person name="Martin R."/>
            <person name="McLaughlin D.J."/>
            <person name="Morgenstern I."/>
            <person name="Morin E."/>
            <person name="Murat C."/>
            <person name="Nagy L.G."/>
            <person name="Nolan M."/>
            <person name="Ohm R.A."/>
            <person name="Patyshakuliyeva A."/>
            <person name="Rokas A."/>
            <person name="Ruiz-Duenas F.J."/>
            <person name="Sabat G."/>
            <person name="Salamov A."/>
            <person name="Samejima M."/>
            <person name="Schmutz J."/>
            <person name="Slot J.C."/>
            <person name="St John F."/>
            <person name="Stenlid J."/>
            <person name="Sun H."/>
            <person name="Sun S."/>
            <person name="Syed K."/>
            <person name="Tsang A."/>
            <person name="Wiebenga A."/>
            <person name="Young D."/>
            <person name="Pisabarro A."/>
            <person name="Eastwood D.C."/>
            <person name="Martin F."/>
            <person name="Cullen D."/>
            <person name="Grigoriev I.V."/>
            <person name="Hibbett D.S."/>
        </authorList>
    </citation>
    <scope>NUCLEOTIDE SEQUENCE [LARGE SCALE GENOMIC DNA]</scope>
    <source>
        <strain evidence="4">RWD-64-598 SS2</strain>
    </source>
</reference>
<proteinExistence type="predicted"/>
<dbReference type="KEGG" id="cput:CONPUDRAFT_63354"/>
<evidence type="ECO:0000256" key="1">
    <source>
        <dbReference type="ARBA" id="ARBA00022729"/>
    </source>
</evidence>
<dbReference type="OrthoDB" id="406505at2759"/>
<evidence type="ECO:0000259" key="2">
    <source>
        <dbReference type="Pfam" id="PF03330"/>
    </source>
</evidence>
<dbReference type="PANTHER" id="PTHR31836:SF27">
    <property type="entry name" value="RLPA-LIKE PROTEIN DOUBLE-PSI BETA-BARREL DOMAIN-CONTAINING PROTEIN"/>
    <property type="match status" value="1"/>
</dbReference>
<dbReference type="AlphaFoldDB" id="A0A5M3MC55"/>
<dbReference type="OMA" id="RIPITWE"/>
<gene>
    <name evidence="3" type="ORF">CONPUDRAFT_63354</name>
</gene>
<dbReference type="CDD" id="cd22191">
    <property type="entry name" value="DPBB_RlpA_EXP_N-like"/>
    <property type="match status" value="1"/>
</dbReference>
<organism evidence="3 4">
    <name type="scientific">Coniophora puteana (strain RWD-64-598)</name>
    <name type="common">Brown rot fungus</name>
    <dbReference type="NCBI Taxonomy" id="741705"/>
    <lineage>
        <taxon>Eukaryota</taxon>
        <taxon>Fungi</taxon>
        <taxon>Dikarya</taxon>
        <taxon>Basidiomycota</taxon>
        <taxon>Agaricomycotina</taxon>
        <taxon>Agaricomycetes</taxon>
        <taxon>Agaricomycetidae</taxon>
        <taxon>Boletales</taxon>
        <taxon>Coniophorineae</taxon>
        <taxon>Coniophoraceae</taxon>
        <taxon>Coniophora</taxon>
    </lineage>
</organism>
<dbReference type="InterPro" id="IPR051477">
    <property type="entry name" value="Expansin_CellWall"/>
</dbReference>
<sequence length="105" mass="11149">HKNVGTWYAVGLGSCGVSNVATDLVVAVSEQLYDTYPGYTGTNPNNNPVCGKKIQATYQGKSVTVTVTDRCTGCTLTDLDFSQGAFDKLAAESAGRLHGVTWTWV</sequence>
<evidence type="ECO:0000313" key="4">
    <source>
        <dbReference type="Proteomes" id="UP000053558"/>
    </source>
</evidence>
<dbReference type="GeneID" id="19208294"/>
<dbReference type="InterPro" id="IPR009009">
    <property type="entry name" value="RlpA-like_DPBB"/>
</dbReference>
<dbReference type="Gene3D" id="2.40.40.10">
    <property type="entry name" value="RlpA-like domain"/>
    <property type="match status" value="1"/>
</dbReference>